<sequence>MAQDRPGKNSGTQAELRAALASGQQALDRIEPILGHLLSSPDHSLFSDEIVARLRGMFNDLAWQVLRVQAEATGQAGREAFAERHGEALAAHFQQCGAILTHCHSLAVEWQLTERLEAKGGLDPVLSPVLQDFIAHHDPSVASTAMSALAAQARFAQAQRRMELPLAELPGDLFHEVLVSWRTYNGERVSDALTRAEGKMRSNFDESASRLALFARLIASIGGQALDALTPDRAGAGLFFTALAARSGQTRAEAILSSNYRQVPRLALGLRAAGLPASKVDEVLLKLHPQAAPIADLDLVSEAEARRMLADVQAEIGA</sequence>
<proteinExistence type="predicted"/>
<protein>
    <submittedName>
        <fullName evidence="1">Uncharacterized protein</fullName>
    </submittedName>
</protein>
<evidence type="ECO:0000313" key="2">
    <source>
        <dbReference type="Proteomes" id="UP000444185"/>
    </source>
</evidence>
<dbReference type="RefSeq" id="WP_160607048.1">
    <property type="nucleotide sequence ID" value="NZ_WTYF01000004.1"/>
</dbReference>
<keyword evidence="2" id="KW-1185">Reference proteome</keyword>
<organism evidence="1 2">
    <name type="scientific">Qipengyuania gaetbuli</name>
    <dbReference type="NCBI Taxonomy" id="266952"/>
    <lineage>
        <taxon>Bacteria</taxon>
        <taxon>Pseudomonadati</taxon>
        <taxon>Pseudomonadota</taxon>
        <taxon>Alphaproteobacteria</taxon>
        <taxon>Sphingomonadales</taxon>
        <taxon>Erythrobacteraceae</taxon>
        <taxon>Qipengyuania</taxon>
    </lineage>
</organism>
<comment type="caution">
    <text evidence="1">The sequence shown here is derived from an EMBL/GenBank/DDBJ whole genome shotgun (WGS) entry which is preliminary data.</text>
</comment>
<dbReference type="AlphaFoldDB" id="A0A844XZE3"/>
<dbReference type="EMBL" id="WTYF01000004">
    <property type="protein sequence ID" value="MXO50453.1"/>
    <property type="molecule type" value="Genomic_DNA"/>
</dbReference>
<name>A0A844XZE3_9SPHN</name>
<gene>
    <name evidence="1" type="ORF">GRI42_03930</name>
</gene>
<dbReference type="Proteomes" id="UP000444185">
    <property type="component" value="Unassembled WGS sequence"/>
</dbReference>
<reference evidence="1 2" key="1">
    <citation type="submission" date="2019-12" db="EMBL/GenBank/DDBJ databases">
        <title>Genomic-based taxomic classification of the family Erythrobacteraceae.</title>
        <authorList>
            <person name="Xu L."/>
        </authorList>
    </citation>
    <scope>NUCLEOTIDE SEQUENCE [LARGE SCALE GENOMIC DNA]</scope>
    <source>
        <strain evidence="1 2">DSM 16225</strain>
    </source>
</reference>
<accession>A0A844XZE3</accession>
<dbReference type="OrthoDB" id="7390251at2"/>
<evidence type="ECO:0000313" key="1">
    <source>
        <dbReference type="EMBL" id="MXO50453.1"/>
    </source>
</evidence>